<gene>
    <name evidence="1" type="ORF">BLNAU_13876</name>
    <name evidence="2" type="ORF">BLNAU_5509</name>
</gene>
<accession>A0ABQ9Y6U5</accession>
<evidence type="ECO:0000313" key="2">
    <source>
        <dbReference type="EMBL" id="KAK2959460.1"/>
    </source>
</evidence>
<keyword evidence="3" id="KW-1185">Reference proteome</keyword>
<protein>
    <submittedName>
        <fullName evidence="2">Uncharacterized protein</fullName>
    </submittedName>
</protein>
<organism evidence="2 3">
    <name type="scientific">Blattamonas nauphoetae</name>
    <dbReference type="NCBI Taxonomy" id="2049346"/>
    <lineage>
        <taxon>Eukaryota</taxon>
        <taxon>Metamonada</taxon>
        <taxon>Preaxostyla</taxon>
        <taxon>Oxymonadida</taxon>
        <taxon>Blattamonas</taxon>
    </lineage>
</organism>
<evidence type="ECO:0000313" key="3">
    <source>
        <dbReference type="Proteomes" id="UP001281761"/>
    </source>
</evidence>
<dbReference type="EMBL" id="JARBJD010000123">
    <property type="protein sequence ID" value="KAK2951138.1"/>
    <property type="molecule type" value="Genomic_DNA"/>
</dbReference>
<name>A0ABQ9Y6U5_9EUKA</name>
<dbReference type="EMBL" id="JARBJD010000029">
    <property type="protein sequence ID" value="KAK2959460.1"/>
    <property type="molecule type" value="Genomic_DNA"/>
</dbReference>
<proteinExistence type="predicted"/>
<dbReference type="Proteomes" id="UP001281761">
    <property type="component" value="Unassembled WGS sequence"/>
</dbReference>
<comment type="caution">
    <text evidence="2">The sequence shown here is derived from an EMBL/GenBank/DDBJ whole genome shotgun (WGS) entry which is preliminary data.</text>
</comment>
<reference evidence="2 3" key="1">
    <citation type="journal article" date="2022" name="bioRxiv">
        <title>Genomics of Preaxostyla Flagellates Illuminates Evolutionary Transitions and the Path Towards Mitochondrial Loss.</title>
        <authorList>
            <person name="Novak L.V.F."/>
            <person name="Treitli S.C."/>
            <person name="Pyrih J."/>
            <person name="Halakuc P."/>
            <person name="Pipaliya S.V."/>
            <person name="Vacek V."/>
            <person name="Brzon O."/>
            <person name="Soukal P."/>
            <person name="Eme L."/>
            <person name="Dacks J.B."/>
            <person name="Karnkowska A."/>
            <person name="Elias M."/>
            <person name="Hampl V."/>
        </authorList>
    </citation>
    <scope>NUCLEOTIDE SEQUENCE [LARGE SCALE GENOMIC DNA]</scope>
    <source>
        <strain evidence="2">NAU3</strain>
        <tissue evidence="2">Gut</tissue>
    </source>
</reference>
<evidence type="ECO:0000313" key="1">
    <source>
        <dbReference type="EMBL" id="KAK2951138.1"/>
    </source>
</evidence>
<sequence length="183" mass="20142">MADAIHYLPILLSTRRVSADSLTISSNHNGIARKPDVTISFGFMLNSVGSGLSSSAFRTTFQGSEFRQIMTSTWVDTVDVSSLEFTVMADEGEKREREDGWRKKRKEEKGAYVLFTGARSGLCPVSSTRFILFSPLCDVDPFGAFRDDIVTVRRWESAPSVSGMTSSIPPSTGLFVPPPIFCL</sequence>